<reference evidence="16 17" key="1">
    <citation type="submission" date="2014-04" db="EMBL/GenBank/DDBJ databases">
        <authorList>
            <consortium name="DOE Joint Genome Institute"/>
            <person name="Kuo A."/>
            <person name="Girlanda M."/>
            <person name="Perotto S."/>
            <person name="Kohler A."/>
            <person name="Nagy L.G."/>
            <person name="Floudas D."/>
            <person name="Copeland A."/>
            <person name="Barry K.W."/>
            <person name="Cichocki N."/>
            <person name="Veneault-Fourrey C."/>
            <person name="LaButti K."/>
            <person name="Lindquist E.A."/>
            <person name="Lipzen A."/>
            <person name="Lundell T."/>
            <person name="Morin E."/>
            <person name="Murat C."/>
            <person name="Sun H."/>
            <person name="Tunlid A."/>
            <person name="Henrissat B."/>
            <person name="Grigoriev I.V."/>
            <person name="Hibbett D.S."/>
            <person name="Martin F."/>
            <person name="Nordberg H.P."/>
            <person name="Cantor M.N."/>
            <person name="Hua S.X."/>
        </authorList>
    </citation>
    <scope>NUCLEOTIDE SEQUENCE [LARGE SCALE GENOMIC DNA]</scope>
    <source>
        <strain evidence="16 17">MUT 4182</strain>
    </source>
</reference>
<keyword evidence="6" id="KW-0472">Membrane</keyword>
<evidence type="ECO:0000256" key="8">
    <source>
        <dbReference type="ARBA" id="ARBA00023285"/>
    </source>
</evidence>
<gene>
    <name evidence="16" type="ORF">M407DRAFT_146050</name>
</gene>
<reference evidence="17" key="2">
    <citation type="submission" date="2015-01" db="EMBL/GenBank/DDBJ databases">
        <title>Evolutionary Origins and Diversification of the Mycorrhizal Mutualists.</title>
        <authorList>
            <consortium name="DOE Joint Genome Institute"/>
            <consortium name="Mycorrhizal Genomics Consortium"/>
            <person name="Kohler A."/>
            <person name="Kuo A."/>
            <person name="Nagy L.G."/>
            <person name="Floudas D."/>
            <person name="Copeland A."/>
            <person name="Barry K.W."/>
            <person name="Cichocki N."/>
            <person name="Veneault-Fourrey C."/>
            <person name="LaButti K."/>
            <person name="Lindquist E.A."/>
            <person name="Lipzen A."/>
            <person name="Lundell T."/>
            <person name="Morin E."/>
            <person name="Murat C."/>
            <person name="Riley R."/>
            <person name="Ohm R."/>
            <person name="Sun H."/>
            <person name="Tunlid A."/>
            <person name="Henrissat B."/>
            <person name="Grigoriev I.V."/>
            <person name="Hibbett D.S."/>
            <person name="Martin F."/>
        </authorList>
    </citation>
    <scope>NUCLEOTIDE SEQUENCE [LARGE SCALE GENOMIC DNA]</scope>
    <source>
        <strain evidence="17">MUT 4182</strain>
    </source>
</reference>
<keyword evidence="4" id="KW-0325">Glycoprotein</keyword>
<organism evidence="16 17">
    <name type="scientific">Tulasnella calospora MUT 4182</name>
    <dbReference type="NCBI Taxonomy" id="1051891"/>
    <lineage>
        <taxon>Eukaryota</taxon>
        <taxon>Fungi</taxon>
        <taxon>Dikarya</taxon>
        <taxon>Basidiomycota</taxon>
        <taxon>Agaricomycotina</taxon>
        <taxon>Agaricomycetes</taxon>
        <taxon>Cantharellales</taxon>
        <taxon>Tulasnellaceae</taxon>
        <taxon>Tulasnella</taxon>
    </lineage>
</organism>
<dbReference type="EMBL" id="KN822968">
    <property type="protein sequence ID" value="KIO30825.1"/>
    <property type="molecule type" value="Genomic_DNA"/>
</dbReference>
<keyword evidence="4" id="KW-0336">GPI-anchor</keyword>
<keyword evidence="9" id="KW-0449">Lipoprotein</keyword>
<evidence type="ECO:0000256" key="5">
    <source>
        <dbReference type="ARBA" id="ARBA00023024"/>
    </source>
</evidence>
<dbReference type="EC" id="3.5.1.41" evidence="12"/>
<evidence type="ECO:0000256" key="13">
    <source>
        <dbReference type="ARBA" id="ARBA00048494"/>
    </source>
</evidence>
<dbReference type="GO" id="GO:0009272">
    <property type="term" value="P:fungal-type cell wall biogenesis"/>
    <property type="evidence" value="ECO:0007669"/>
    <property type="project" value="UniProtKB-ARBA"/>
</dbReference>
<dbReference type="PANTHER" id="PTHR10587">
    <property type="entry name" value="GLYCOSYL TRANSFERASE-RELATED"/>
    <property type="match status" value="1"/>
</dbReference>
<keyword evidence="11" id="KW-0624">Polysaccharide degradation</keyword>
<protein>
    <recommendedName>
        <fullName evidence="12">chitin deacetylase</fullName>
        <ecNumber evidence="12">3.5.1.41</ecNumber>
    </recommendedName>
</protein>
<keyword evidence="8" id="KW-0170">Cobalt</keyword>
<keyword evidence="14" id="KW-0732">Signal</keyword>
<keyword evidence="10" id="KW-0961">Cell wall biogenesis/degradation</keyword>
<evidence type="ECO:0000313" key="17">
    <source>
        <dbReference type="Proteomes" id="UP000054248"/>
    </source>
</evidence>
<dbReference type="OrthoDB" id="407355at2759"/>
<evidence type="ECO:0000256" key="12">
    <source>
        <dbReference type="ARBA" id="ARBA00024056"/>
    </source>
</evidence>
<dbReference type="GO" id="GO:0006032">
    <property type="term" value="P:chitin catabolic process"/>
    <property type="evidence" value="ECO:0007669"/>
    <property type="project" value="UniProtKB-KW"/>
</dbReference>
<dbReference type="AlphaFoldDB" id="A0A0C3QGP6"/>
<dbReference type="GO" id="GO:0000272">
    <property type="term" value="P:polysaccharide catabolic process"/>
    <property type="evidence" value="ECO:0007669"/>
    <property type="project" value="UniProtKB-KW"/>
</dbReference>
<dbReference type="GO" id="GO:0071555">
    <property type="term" value="P:cell wall organization"/>
    <property type="evidence" value="ECO:0007669"/>
    <property type="project" value="UniProtKB-KW"/>
</dbReference>
<dbReference type="GO" id="GO:0004099">
    <property type="term" value="F:chitin deacetylase activity"/>
    <property type="evidence" value="ECO:0007669"/>
    <property type="project" value="UniProtKB-EC"/>
</dbReference>
<proteinExistence type="predicted"/>
<dbReference type="PROSITE" id="PS51677">
    <property type="entry name" value="NODB"/>
    <property type="match status" value="1"/>
</dbReference>
<dbReference type="InterPro" id="IPR002509">
    <property type="entry name" value="NODB_dom"/>
</dbReference>
<dbReference type="PANTHER" id="PTHR10587:SF135">
    <property type="entry name" value="CHITIN DEACETYLASE 3"/>
    <property type="match status" value="1"/>
</dbReference>
<evidence type="ECO:0000256" key="1">
    <source>
        <dbReference type="ARBA" id="ARBA00001941"/>
    </source>
</evidence>
<keyword evidence="3" id="KW-1003">Cell membrane</keyword>
<evidence type="ECO:0000256" key="11">
    <source>
        <dbReference type="ARBA" id="ARBA00023326"/>
    </source>
</evidence>
<dbReference type="Gene3D" id="3.20.20.370">
    <property type="entry name" value="Glycoside hydrolase/deacetylase"/>
    <property type="match status" value="1"/>
</dbReference>
<evidence type="ECO:0000256" key="14">
    <source>
        <dbReference type="SAM" id="SignalP"/>
    </source>
</evidence>
<comment type="catalytic activity">
    <reaction evidence="13">
        <text>[(1-&gt;4)-N-acetyl-beta-D-glucosaminyl](n) + n H2O = chitosan + n acetate</text>
        <dbReference type="Rhea" id="RHEA:10464"/>
        <dbReference type="Rhea" id="RHEA-COMP:9593"/>
        <dbReference type="Rhea" id="RHEA-COMP:9597"/>
        <dbReference type="ChEBI" id="CHEBI:15377"/>
        <dbReference type="ChEBI" id="CHEBI:17029"/>
        <dbReference type="ChEBI" id="CHEBI:30089"/>
        <dbReference type="ChEBI" id="CHEBI:57704"/>
        <dbReference type="EC" id="3.5.1.41"/>
    </reaction>
    <physiologicalReaction direction="left-to-right" evidence="13">
        <dbReference type="Rhea" id="RHEA:10465"/>
    </physiologicalReaction>
</comment>
<keyword evidence="7" id="KW-0119">Carbohydrate metabolism</keyword>
<comment type="cofactor">
    <cofactor evidence="1">
        <name>Co(2+)</name>
        <dbReference type="ChEBI" id="CHEBI:48828"/>
    </cofactor>
</comment>
<dbReference type="GO" id="GO:0098552">
    <property type="term" value="C:side of membrane"/>
    <property type="evidence" value="ECO:0007669"/>
    <property type="project" value="UniProtKB-KW"/>
</dbReference>
<comment type="subcellular location">
    <subcellularLocation>
        <location evidence="2">Cell membrane</location>
        <topology evidence="2">Lipid-anchor</topology>
        <topology evidence="2">GPI-anchor</topology>
    </subcellularLocation>
</comment>
<evidence type="ECO:0000256" key="9">
    <source>
        <dbReference type="ARBA" id="ARBA00023288"/>
    </source>
</evidence>
<dbReference type="InterPro" id="IPR050248">
    <property type="entry name" value="Polysacc_deacetylase_ArnD"/>
</dbReference>
<dbReference type="HOGENOM" id="CLU_042090_2_0_1"/>
<evidence type="ECO:0000256" key="3">
    <source>
        <dbReference type="ARBA" id="ARBA00022475"/>
    </source>
</evidence>
<evidence type="ECO:0000256" key="6">
    <source>
        <dbReference type="ARBA" id="ARBA00023136"/>
    </source>
</evidence>
<dbReference type="GO" id="GO:0005886">
    <property type="term" value="C:plasma membrane"/>
    <property type="evidence" value="ECO:0007669"/>
    <property type="project" value="UniProtKB-SubCell"/>
</dbReference>
<accession>A0A0C3QGP6</accession>
<keyword evidence="5" id="KW-0146">Chitin degradation</keyword>
<dbReference type="Pfam" id="PF01522">
    <property type="entry name" value="Polysacc_deac_1"/>
    <property type="match status" value="1"/>
</dbReference>
<evidence type="ECO:0000256" key="7">
    <source>
        <dbReference type="ARBA" id="ARBA00023277"/>
    </source>
</evidence>
<name>A0A0C3QGP6_9AGAM</name>
<dbReference type="SUPFAM" id="SSF88713">
    <property type="entry name" value="Glycoside hydrolase/deacetylase"/>
    <property type="match status" value="1"/>
</dbReference>
<dbReference type="InterPro" id="IPR011330">
    <property type="entry name" value="Glyco_hydro/deAcase_b/a-brl"/>
</dbReference>
<evidence type="ECO:0000256" key="10">
    <source>
        <dbReference type="ARBA" id="ARBA00023316"/>
    </source>
</evidence>
<dbReference type="Proteomes" id="UP000054248">
    <property type="component" value="Unassembled WGS sequence"/>
</dbReference>
<feature type="signal peptide" evidence="14">
    <location>
        <begin position="1"/>
        <end position="21"/>
    </location>
</feature>
<evidence type="ECO:0000256" key="2">
    <source>
        <dbReference type="ARBA" id="ARBA00004609"/>
    </source>
</evidence>
<evidence type="ECO:0000256" key="4">
    <source>
        <dbReference type="ARBA" id="ARBA00022622"/>
    </source>
</evidence>
<feature type="chain" id="PRO_5002168531" description="chitin deacetylase" evidence="14">
    <location>
        <begin position="22"/>
        <end position="424"/>
    </location>
</feature>
<evidence type="ECO:0000313" key="16">
    <source>
        <dbReference type="EMBL" id="KIO30825.1"/>
    </source>
</evidence>
<sequence>MASRIFTTITLLLASAASLSAHPLSPQRSESASEHQEARGLGRTWYHADDHPAVKLFRRQNVQTANGTVAVGSDAWQNSYPTGNPDVTKMPQEWITALANAVAAGLIPNITLSKEGVYPKGIDPMSTDVCSSTDQCRGDGDIWDAPDGMLGVSFDDGPTEHSPKLYDFLKAQNVKATHFFIGEQIQGFSSYAQTAFANGDDLAVHTWTHRYMTSLTNAEAVAEFGYTMQIISDITGGRIPKFWRPPYGDSDNRIRAIAKHIFGLVQVDWNQDTNDWQLGETASVTPASIAADLKKWITGPKSPGLIILEHELSDGSVQAFIDAYPLMQSNGWDIRNIPNLFNQPWYSNSLNDNSTVSQLDIVSAGSVSINLSTTSAAAAAAAQTSGSTSNAAASTTTKQNSATHGAAARSWLALFAPLVVLAAF</sequence>
<dbReference type="STRING" id="1051891.A0A0C3QGP6"/>
<evidence type="ECO:0000259" key="15">
    <source>
        <dbReference type="PROSITE" id="PS51677"/>
    </source>
</evidence>
<keyword evidence="17" id="KW-1185">Reference proteome</keyword>
<feature type="domain" description="NodB homology" evidence="15">
    <location>
        <begin position="148"/>
        <end position="335"/>
    </location>
</feature>